<dbReference type="OrthoDB" id="18797at2759"/>
<keyword evidence="7" id="KW-0227">DNA damage</keyword>
<dbReference type="GO" id="GO:0007004">
    <property type="term" value="P:telomere maintenance via telomerase"/>
    <property type="evidence" value="ECO:0007669"/>
    <property type="project" value="TreeGrafter"/>
</dbReference>
<dbReference type="PANTHER" id="PTHR18867:SF12">
    <property type="entry name" value="DNA REPAIR PROTEIN RAD50"/>
    <property type="match status" value="1"/>
</dbReference>
<keyword evidence="5" id="KW-0158">Chromosome</keyword>
<comment type="cofactor">
    <cofactor evidence="1">
        <name>Zn(2+)</name>
        <dbReference type="ChEBI" id="CHEBI:29105"/>
    </cofactor>
</comment>
<proteinExistence type="inferred from homology"/>
<dbReference type="GO" id="GO:0000722">
    <property type="term" value="P:telomere maintenance via recombination"/>
    <property type="evidence" value="ECO:0007669"/>
    <property type="project" value="EnsemblFungi"/>
</dbReference>
<dbReference type="GO" id="GO:0043047">
    <property type="term" value="F:single-stranded telomeric DNA binding"/>
    <property type="evidence" value="ECO:0007669"/>
    <property type="project" value="EnsemblFungi"/>
</dbReference>
<feature type="coiled-coil region" evidence="14">
    <location>
        <begin position="643"/>
        <end position="777"/>
    </location>
</feature>
<dbReference type="GO" id="GO:0016887">
    <property type="term" value="F:ATP hydrolysis activity"/>
    <property type="evidence" value="ECO:0007669"/>
    <property type="project" value="EnsemblFungi"/>
</dbReference>
<evidence type="ECO:0000256" key="9">
    <source>
        <dbReference type="ARBA" id="ARBA00022833"/>
    </source>
</evidence>
<evidence type="ECO:0000256" key="8">
    <source>
        <dbReference type="ARBA" id="ARBA00022801"/>
    </source>
</evidence>
<protein>
    <recommendedName>
        <fullName evidence="17">Zinc-hook domain-containing protein</fullName>
    </recommendedName>
</protein>
<dbReference type="GO" id="GO:0035753">
    <property type="term" value="P:maintenance of DNA trinucleotide repeats"/>
    <property type="evidence" value="ECO:0007669"/>
    <property type="project" value="EnsemblFungi"/>
</dbReference>
<dbReference type="GO" id="GO:0097552">
    <property type="term" value="P:mitochondrial double-strand break repair via homologous recombination"/>
    <property type="evidence" value="ECO:0007669"/>
    <property type="project" value="EnsemblFungi"/>
</dbReference>
<dbReference type="GO" id="GO:0007129">
    <property type="term" value="P:homologous chromosome pairing at meiosis"/>
    <property type="evidence" value="ECO:0007669"/>
    <property type="project" value="EnsemblFungi"/>
</dbReference>
<evidence type="ECO:0008006" key="17">
    <source>
        <dbReference type="Google" id="ProtNLM"/>
    </source>
</evidence>
<comment type="similarity">
    <text evidence="4">Belongs to the SMC family. RAD50 subfamily.</text>
</comment>
<evidence type="ECO:0000256" key="14">
    <source>
        <dbReference type="SAM" id="Coils"/>
    </source>
</evidence>
<evidence type="ECO:0000256" key="5">
    <source>
        <dbReference type="ARBA" id="ARBA00022454"/>
    </source>
</evidence>
<dbReference type="InterPro" id="IPR027417">
    <property type="entry name" value="P-loop_NTPase"/>
</dbReference>
<dbReference type="RefSeq" id="XP_022460054.1">
    <property type="nucleotide sequence ID" value="XM_022600738.1"/>
</dbReference>
<dbReference type="Gene3D" id="1.10.287.1490">
    <property type="match status" value="1"/>
</dbReference>
<sequence>MILSKSLQLVLKSNNSSTFKTLENQLVAINKGERTTVSQKANEVEQLLPNLLGTSKAILNYVIFCHQDDSLWPISEASVLKKRFDEIFDSVKFIKVLDNFKAINKDMALDIKLLNNNVGHLSNDKKRASEKKNTLAAVENTILQYNSEIEQMSNELQVLDAEAERLFSSNQDFEKVLSELDSLKQRLTSLREQEDRLEASITVLTDSDAKLEESLGNFTETLSQKNKELEQTRAALESLNSKLQTEQRRLNGLVREEGELVTLTTQYQSNLEKRLQIQHQFDGELGDQGFEINFEKKVEDLSKYIKTEEPKYEQQNEKLQHEIRQLRDQVSTEAEHAKYMKADISSLTTKNQSMTRAIEGMEVNTTKLVVEKALLEKLLEKLTASKSNNKADVLAKSIEQRELTILDAESSIESLNKSISQASMHGAVMAKVELLNESKQSDIAMIQALKDENADLFKLRTGHDLEASACKEQWETAFEGLKSRKDNVLNTHEQIARENTKIQDEYSRLTTELKDYQSKTRDSQRFVFKFITKEELPNFSKILEDRQVEYDQAMEVYESAKAALRINEGAIRKTKADRICPTCRRGFDTEAIFDTILETLAKAGEGLKAIIMKSQIEEIRTELANLRSISADVSEVRIMSETTDRMKTEIKAAEDALNKKTSELHRSELELKDATNALLDMEHLREAVGQMNRLMTDINQKENELHAVKEQMSSSGLQSETIEELESLRRTKMYECKALREELKDLLYTKERVQNAQSALEKEVSDKRLVISELERKSLQSVNLRKIVEENVLKIREYTETVAVSETKQKELKEALIAASDEQEAFTRKKTLELNELKAELSKLSAKLNEWHNLKAAIMQYEEHDILRLQNCQSKIADTKSTIARLNHEISDCDSLTRTMERDLSETDNLKRNLRLNLDLRSIRKQIAATESRLEKLDTQNALVMRDEYVKKSEVLRQKFSDLKSVHSQKIGEVSQMQKNAQLLRNELERDYNKIGERHKEEFTRLQTKMLLSNDITIYSKALDNAVMKYHSLKMKEINKIIDELWKKTYSGTDVDTILIKSDMASSQVKSAGRSYNYRVVMVKQDTELDMRGRCSAGQKVLASIIIRLALAESFGVNCGIIALDEPTTNLDEPNIESLARSLNQLIENRQSQNNFQLIVITHDEKFLTHMKAAQFTDHYYRVSRNERQKSEIGLININSS</sequence>
<dbReference type="GO" id="GO:0000794">
    <property type="term" value="C:condensed nuclear chromosome"/>
    <property type="evidence" value="ECO:0007669"/>
    <property type="project" value="TreeGrafter"/>
</dbReference>
<evidence type="ECO:0000256" key="4">
    <source>
        <dbReference type="ARBA" id="ARBA00009439"/>
    </source>
</evidence>
<comment type="catalytic activity">
    <reaction evidence="13">
        <text>ATP + H2O = ADP + phosphate + H(+)</text>
        <dbReference type="Rhea" id="RHEA:13065"/>
        <dbReference type="ChEBI" id="CHEBI:15377"/>
        <dbReference type="ChEBI" id="CHEBI:15378"/>
        <dbReference type="ChEBI" id="CHEBI:30616"/>
        <dbReference type="ChEBI" id="CHEBI:43474"/>
        <dbReference type="ChEBI" id="CHEBI:456216"/>
    </reaction>
</comment>
<evidence type="ECO:0000256" key="1">
    <source>
        <dbReference type="ARBA" id="ARBA00001947"/>
    </source>
</evidence>
<keyword evidence="11" id="KW-0234">DNA repair</keyword>
<reference evidence="15" key="1">
    <citation type="submission" date="2013-12" db="EMBL/GenBank/DDBJ databases">
        <authorList>
            <person name="Genoscope - CEA"/>
        </authorList>
    </citation>
    <scope>NUCLEOTIDE SEQUENCE</scope>
    <source>
        <strain evidence="15">CBS 1993</strain>
    </source>
</reference>
<dbReference type="GeneID" id="34521442"/>
<dbReference type="GO" id="GO:0006303">
    <property type="term" value="P:double-strand break repair via nonhomologous end joining"/>
    <property type="evidence" value="ECO:0007669"/>
    <property type="project" value="EnsemblFungi"/>
</dbReference>
<keyword evidence="10 14" id="KW-0175">Coiled coil</keyword>
<dbReference type="PANTHER" id="PTHR18867">
    <property type="entry name" value="RAD50"/>
    <property type="match status" value="1"/>
</dbReference>
<evidence type="ECO:0000256" key="3">
    <source>
        <dbReference type="ARBA" id="ARBA00004286"/>
    </source>
</evidence>
<evidence type="ECO:0000256" key="11">
    <source>
        <dbReference type="ARBA" id="ARBA00023204"/>
    </source>
</evidence>
<evidence type="ECO:0000256" key="6">
    <source>
        <dbReference type="ARBA" id="ARBA00022723"/>
    </source>
</evidence>
<comment type="subcellular location">
    <subcellularLocation>
        <location evidence="3">Chromosome</location>
    </subcellularLocation>
    <subcellularLocation>
        <location evidence="2">Nucleus</location>
    </subcellularLocation>
</comment>
<reference evidence="15" key="2">
    <citation type="submission" date="2014-02" db="EMBL/GenBank/DDBJ databases">
        <title>Complete DNA sequence of /Kuraishia capsulata/ illustrates novel genomic features among budding yeasts (/Saccharomycotina/).</title>
        <authorList>
            <person name="Morales L."/>
            <person name="Noel B."/>
            <person name="Porcel B."/>
            <person name="Marcet-Houben M."/>
            <person name="Hullo M-F."/>
            <person name="Sacerdot C."/>
            <person name="Tekaia F."/>
            <person name="Leh-Louis V."/>
            <person name="Despons L."/>
            <person name="Khanna V."/>
            <person name="Aury J-M."/>
            <person name="Barbe V."/>
            <person name="Couloux A."/>
            <person name="Labadie K."/>
            <person name="Pelletier E."/>
            <person name="Souciet J-L."/>
            <person name="Boekhout T."/>
            <person name="Gabaldon T."/>
            <person name="Wincker P."/>
            <person name="Dujon B."/>
        </authorList>
    </citation>
    <scope>NUCLEOTIDE SEQUENCE</scope>
    <source>
        <strain evidence="15">CBS 1993</strain>
    </source>
</reference>
<dbReference type="GO" id="GO:0051880">
    <property type="term" value="F:G-quadruplex DNA binding"/>
    <property type="evidence" value="ECO:0007669"/>
    <property type="project" value="EnsemblFungi"/>
</dbReference>
<feature type="coiled-coil region" evidence="14">
    <location>
        <begin position="827"/>
        <end position="889"/>
    </location>
</feature>
<keyword evidence="12" id="KW-0539">Nucleus</keyword>
<dbReference type="EMBL" id="HG793129">
    <property type="protein sequence ID" value="CDK28062.1"/>
    <property type="molecule type" value="Genomic_DNA"/>
</dbReference>
<organism evidence="15 16">
    <name type="scientific">Kuraishia capsulata CBS 1993</name>
    <dbReference type="NCBI Taxonomy" id="1382522"/>
    <lineage>
        <taxon>Eukaryota</taxon>
        <taxon>Fungi</taxon>
        <taxon>Dikarya</taxon>
        <taxon>Ascomycota</taxon>
        <taxon>Saccharomycotina</taxon>
        <taxon>Pichiomycetes</taxon>
        <taxon>Pichiales</taxon>
        <taxon>Pichiaceae</taxon>
        <taxon>Kuraishia</taxon>
    </lineage>
</organism>
<evidence type="ECO:0000256" key="7">
    <source>
        <dbReference type="ARBA" id="ARBA00022763"/>
    </source>
</evidence>
<feature type="coiled-coil region" evidence="14">
    <location>
        <begin position="111"/>
        <end position="256"/>
    </location>
</feature>
<accession>W6MS79</accession>
<evidence type="ECO:0000313" key="15">
    <source>
        <dbReference type="EMBL" id="CDK28062.1"/>
    </source>
</evidence>
<dbReference type="GO" id="GO:0046872">
    <property type="term" value="F:metal ion binding"/>
    <property type="evidence" value="ECO:0007669"/>
    <property type="project" value="UniProtKB-KW"/>
</dbReference>
<evidence type="ECO:0000256" key="10">
    <source>
        <dbReference type="ARBA" id="ARBA00023054"/>
    </source>
</evidence>
<evidence type="ECO:0000256" key="13">
    <source>
        <dbReference type="ARBA" id="ARBA00049360"/>
    </source>
</evidence>
<dbReference type="Gene3D" id="3.40.50.300">
    <property type="entry name" value="P-loop containing nucleotide triphosphate hydrolases"/>
    <property type="match status" value="1"/>
</dbReference>
<dbReference type="GO" id="GO:0030870">
    <property type="term" value="C:Mre11 complex"/>
    <property type="evidence" value="ECO:0007669"/>
    <property type="project" value="EnsemblFungi"/>
</dbReference>
<evidence type="ECO:0000313" key="16">
    <source>
        <dbReference type="Proteomes" id="UP000019384"/>
    </source>
</evidence>
<dbReference type="HOGENOM" id="CLU_006184_0_0_1"/>
<feature type="coiled-coil region" evidence="14">
    <location>
        <begin position="492"/>
        <end position="519"/>
    </location>
</feature>
<name>W6MS79_9ASCO</name>
<evidence type="ECO:0000256" key="12">
    <source>
        <dbReference type="ARBA" id="ARBA00023242"/>
    </source>
</evidence>
<dbReference type="GO" id="GO:0062176">
    <property type="term" value="P:R-loop processing"/>
    <property type="evidence" value="ECO:0007669"/>
    <property type="project" value="EnsemblFungi"/>
</dbReference>
<dbReference type="FunFam" id="3.40.50.300:FF:000947">
    <property type="entry name" value="DNA repair protein RAD50"/>
    <property type="match status" value="1"/>
</dbReference>
<dbReference type="GO" id="GO:0003691">
    <property type="term" value="F:double-stranded telomeric DNA binding"/>
    <property type="evidence" value="ECO:0007669"/>
    <property type="project" value="EnsemblFungi"/>
</dbReference>
<evidence type="ECO:0000256" key="2">
    <source>
        <dbReference type="ARBA" id="ARBA00004123"/>
    </source>
</evidence>
<dbReference type="STRING" id="1382522.W6MS79"/>
<gene>
    <name evidence="15" type="ORF">KUCA_T00004043001</name>
</gene>
<keyword evidence="6" id="KW-0479">Metal-binding</keyword>
<keyword evidence="8" id="KW-0378">Hydrolase</keyword>
<feature type="coiled-coil region" evidence="14">
    <location>
        <begin position="309"/>
        <end position="336"/>
    </location>
</feature>
<dbReference type="Pfam" id="PF13558">
    <property type="entry name" value="SbcC_Walker_B"/>
    <property type="match status" value="1"/>
</dbReference>
<dbReference type="AlphaFoldDB" id="W6MS79"/>
<keyword evidence="16" id="KW-1185">Reference proteome</keyword>
<keyword evidence="9" id="KW-0862">Zinc</keyword>
<dbReference type="GO" id="GO:0006284">
    <property type="term" value="P:base-excision repair"/>
    <property type="evidence" value="ECO:0007669"/>
    <property type="project" value="EnsemblFungi"/>
</dbReference>
<dbReference type="SUPFAM" id="SSF52540">
    <property type="entry name" value="P-loop containing nucleoside triphosphate hydrolases"/>
    <property type="match status" value="1"/>
</dbReference>
<dbReference type="GO" id="GO:0004017">
    <property type="term" value="F:AMP kinase activity"/>
    <property type="evidence" value="ECO:0007669"/>
    <property type="project" value="EnsemblFungi"/>
</dbReference>
<dbReference type="Proteomes" id="UP000019384">
    <property type="component" value="Unassembled WGS sequence"/>
</dbReference>